<evidence type="ECO:0000313" key="6">
    <source>
        <dbReference type="Proteomes" id="UP000475582"/>
    </source>
</evidence>
<comment type="caution">
    <text evidence="5">The sequence shown here is derived from an EMBL/GenBank/DDBJ whole genome shotgun (WGS) entry which is preliminary data.</text>
</comment>
<evidence type="ECO:0000259" key="4">
    <source>
        <dbReference type="SMART" id="SM00560"/>
    </source>
</evidence>
<dbReference type="EMBL" id="WNKY01000008">
    <property type="protein sequence ID" value="MTV37980.1"/>
    <property type="molecule type" value="Genomic_DNA"/>
</dbReference>
<name>A0A6L6PFZ9_9BURK</name>
<dbReference type="OrthoDB" id="222550at2"/>
<dbReference type="Pfam" id="PF05426">
    <property type="entry name" value="Alginate_lyase"/>
    <property type="match status" value="1"/>
</dbReference>
<dbReference type="InterPro" id="IPR003961">
    <property type="entry name" value="FN3_dom"/>
</dbReference>
<dbReference type="SUPFAM" id="SSF48230">
    <property type="entry name" value="Chondroitin AC/alginate lyase"/>
    <property type="match status" value="1"/>
</dbReference>
<dbReference type="AlphaFoldDB" id="A0A6L6PFZ9"/>
<dbReference type="PROSITE" id="PS51257">
    <property type="entry name" value="PROKAR_LIPOPROTEIN"/>
    <property type="match status" value="1"/>
</dbReference>
<accession>A0A6L6PFZ9</accession>
<dbReference type="SUPFAM" id="SSF49899">
    <property type="entry name" value="Concanavalin A-like lectins/glucanases"/>
    <property type="match status" value="1"/>
</dbReference>
<dbReference type="Gene3D" id="2.60.40.10">
    <property type="entry name" value="Immunoglobulins"/>
    <property type="match status" value="1"/>
</dbReference>
<dbReference type="Pfam" id="PF13385">
    <property type="entry name" value="Laminin_G_3"/>
    <property type="match status" value="1"/>
</dbReference>
<sequence length="726" mass="76918">MQKDEPQLSLQRRRFCTGTLGVAALGPLALTACGGEPATTESAAPRAKAAALQSSTASGSSVRSFVHPGLLHTEADFARMRAKVAAGAQPWLNGFNALLNTGRSHLGNWPRPLQTVVRGGTGSNFAQLYIDIARTYQLALRWKVTGDTSYADRAVAFLNAWSSTLTGITGNADRFLAAGIYGYQFANAAEIMRTYSGWAAADLARFQNMMLTVFYPLNHQFLVQHNDADITNYWANWDQCTLASILAIGVLCDRQDLYDEAVNYYKNGPGNGAASQAVRFIHPGYLGQWQESSRDQGHCTLGVGLAASFCEMAWNQGDDFYGYDNNRFLAGAEYVAKSNLADANGNLYYTSMPFDAYTNNHGTGTGISPAGLPFVRPVWEMIHNHYVNRMGLAAPYTALMAARVGTEGDGGNGDQLGVGTLAFSRDPIAAGAPPGGLSARLVGGKVELSWWGSAYATSYTVQRATSPGGPYTTVIDGVTDPLTYTDSGMAAGSYYYVVTATTPSGVTAPSNEAQISTATTLRAWLPFDESSGGTAADASGNGVNGALLNGALWSAGKNGNAVALDGVDDYVALPADVVAGLADFTIAAWVYWGGGRDWCRVFDFGSGTNHYMFLTPRARNGGMHFTITTGGGYGSQTLSTATLPAGQWVHVAVTLSGATGTLYVNGGVVSTNNAMTAAPFRLGGTSQNWIGRSQYPADPYFNGKVDDFRIYHGALNAEQVAALMTS</sequence>
<dbReference type="RefSeq" id="WP_155463455.1">
    <property type="nucleotide sequence ID" value="NZ_WNKY01000008.1"/>
</dbReference>
<dbReference type="Gene3D" id="2.60.120.200">
    <property type="match status" value="1"/>
</dbReference>
<evidence type="ECO:0000313" key="5">
    <source>
        <dbReference type="EMBL" id="MTV37980.1"/>
    </source>
</evidence>
<gene>
    <name evidence="5" type="ORF">GM676_10375</name>
</gene>
<keyword evidence="2" id="KW-1015">Disulfide bond</keyword>
<keyword evidence="6" id="KW-1185">Reference proteome</keyword>
<dbReference type="InterPro" id="IPR006558">
    <property type="entry name" value="LamG-like"/>
</dbReference>
<dbReference type="SMART" id="SM00560">
    <property type="entry name" value="LamGL"/>
    <property type="match status" value="1"/>
</dbReference>
<dbReference type="InterPro" id="IPR013783">
    <property type="entry name" value="Ig-like_fold"/>
</dbReference>
<dbReference type="SUPFAM" id="SSF49265">
    <property type="entry name" value="Fibronectin type III"/>
    <property type="match status" value="1"/>
</dbReference>
<dbReference type="Gene3D" id="1.50.10.100">
    <property type="entry name" value="Chondroitin AC/alginate lyase"/>
    <property type="match status" value="1"/>
</dbReference>
<keyword evidence="3" id="KW-0456">Lyase</keyword>
<dbReference type="InterPro" id="IPR006311">
    <property type="entry name" value="TAT_signal"/>
</dbReference>
<evidence type="ECO:0000256" key="2">
    <source>
        <dbReference type="ARBA" id="ARBA00023157"/>
    </source>
</evidence>
<dbReference type="CDD" id="cd00063">
    <property type="entry name" value="FN3"/>
    <property type="match status" value="1"/>
</dbReference>
<dbReference type="InterPro" id="IPR013320">
    <property type="entry name" value="ConA-like_dom_sf"/>
</dbReference>
<dbReference type="PROSITE" id="PS51318">
    <property type="entry name" value="TAT"/>
    <property type="match status" value="1"/>
</dbReference>
<reference evidence="5 6" key="1">
    <citation type="submission" date="2019-11" db="EMBL/GenBank/DDBJ databases">
        <title>Type strains purchased from KCTC, JCM and DSMZ.</title>
        <authorList>
            <person name="Lu H."/>
        </authorList>
    </citation>
    <scope>NUCLEOTIDE SEQUENCE [LARGE SCALE GENOMIC DNA]</scope>
    <source>
        <strain evidence="5 6">KCTC 22382</strain>
    </source>
</reference>
<dbReference type="GO" id="GO:0042597">
    <property type="term" value="C:periplasmic space"/>
    <property type="evidence" value="ECO:0007669"/>
    <property type="project" value="InterPro"/>
</dbReference>
<dbReference type="InterPro" id="IPR008397">
    <property type="entry name" value="Alginate_lyase_dom"/>
</dbReference>
<dbReference type="GO" id="GO:0016829">
    <property type="term" value="F:lyase activity"/>
    <property type="evidence" value="ECO:0007669"/>
    <property type="project" value="UniProtKB-KW"/>
</dbReference>
<evidence type="ECO:0000256" key="3">
    <source>
        <dbReference type="ARBA" id="ARBA00023239"/>
    </source>
</evidence>
<dbReference type="Proteomes" id="UP000475582">
    <property type="component" value="Unassembled WGS sequence"/>
</dbReference>
<evidence type="ECO:0000256" key="1">
    <source>
        <dbReference type="ARBA" id="ARBA00022729"/>
    </source>
</evidence>
<dbReference type="InterPro" id="IPR008929">
    <property type="entry name" value="Chondroitin_lyas"/>
</dbReference>
<dbReference type="InterPro" id="IPR036116">
    <property type="entry name" value="FN3_sf"/>
</dbReference>
<proteinExistence type="predicted"/>
<feature type="domain" description="LamG-like jellyroll fold" evidence="4">
    <location>
        <begin position="582"/>
        <end position="718"/>
    </location>
</feature>
<organism evidence="5 6">
    <name type="scientific">Duganella radicis</name>
    <dbReference type="NCBI Taxonomy" id="551988"/>
    <lineage>
        <taxon>Bacteria</taxon>
        <taxon>Pseudomonadati</taxon>
        <taxon>Pseudomonadota</taxon>
        <taxon>Betaproteobacteria</taxon>
        <taxon>Burkholderiales</taxon>
        <taxon>Oxalobacteraceae</taxon>
        <taxon>Telluria group</taxon>
        <taxon>Duganella</taxon>
    </lineage>
</organism>
<protein>
    <recommendedName>
        <fullName evidence="4">LamG-like jellyroll fold domain-containing protein</fullName>
    </recommendedName>
</protein>
<keyword evidence="1" id="KW-0732">Signal</keyword>